<evidence type="ECO:0000256" key="2">
    <source>
        <dbReference type="SAM" id="SignalP"/>
    </source>
</evidence>
<evidence type="ECO:0000256" key="1">
    <source>
        <dbReference type="ARBA" id="ARBA00023157"/>
    </source>
</evidence>
<name>A0A401T9E1_CHIPU</name>
<dbReference type="STRING" id="137246.A0A401T9E1"/>
<feature type="chain" id="PRO_5019104583" description="Peptidase M12B propeptide domain-containing protein" evidence="2">
    <location>
        <begin position="23"/>
        <end position="165"/>
    </location>
</feature>
<keyword evidence="5" id="KW-1185">Reference proteome</keyword>
<dbReference type="Proteomes" id="UP000287033">
    <property type="component" value="Unassembled WGS sequence"/>
</dbReference>
<accession>A0A401T9E1</accession>
<proteinExistence type="predicted"/>
<comment type="caution">
    <text evidence="4">The sequence shown here is derived from an EMBL/GenBank/DDBJ whole genome shotgun (WGS) entry which is preliminary data.</text>
</comment>
<feature type="signal peptide" evidence="2">
    <location>
        <begin position="1"/>
        <end position="22"/>
    </location>
</feature>
<evidence type="ECO:0000259" key="3">
    <source>
        <dbReference type="Pfam" id="PF01562"/>
    </source>
</evidence>
<evidence type="ECO:0000313" key="5">
    <source>
        <dbReference type="Proteomes" id="UP000287033"/>
    </source>
</evidence>
<feature type="domain" description="Peptidase M12B propeptide" evidence="3">
    <location>
        <begin position="31"/>
        <end position="149"/>
    </location>
</feature>
<organism evidence="4 5">
    <name type="scientific">Chiloscyllium punctatum</name>
    <name type="common">Brownbanded bambooshark</name>
    <name type="synonym">Hemiscyllium punctatum</name>
    <dbReference type="NCBI Taxonomy" id="137246"/>
    <lineage>
        <taxon>Eukaryota</taxon>
        <taxon>Metazoa</taxon>
        <taxon>Chordata</taxon>
        <taxon>Craniata</taxon>
        <taxon>Vertebrata</taxon>
        <taxon>Chondrichthyes</taxon>
        <taxon>Elasmobranchii</taxon>
        <taxon>Galeomorphii</taxon>
        <taxon>Galeoidea</taxon>
        <taxon>Orectolobiformes</taxon>
        <taxon>Hemiscylliidae</taxon>
        <taxon>Chiloscyllium</taxon>
    </lineage>
</organism>
<dbReference type="Pfam" id="PF01562">
    <property type="entry name" value="Pep_M12B_propep"/>
    <property type="match status" value="1"/>
</dbReference>
<sequence length="165" mass="18344">MFRKHTLCMLYLLHITAATVSGLGTFREESEIVFPAVLPSNPGAGAEAGATSREVRSISAGADEYEWQEFYPGELQPLLVPAQELQLKIPAFGRELYLSLRRDSRFLSGSFTVHSRRDRDRDRDREGGRSRSSVLPSRAELSCYYSGFVHSYRGSLASFSTCGGL</sequence>
<protein>
    <recommendedName>
        <fullName evidence="3">Peptidase M12B propeptide domain-containing protein</fullName>
    </recommendedName>
</protein>
<keyword evidence="2" id="KW-0732">Signal</keyword>
<dbReference type="AlphaFoldDB" id="A0A401T9E1"/>
<evidence type="ECO:0000313" key="4">
    <source>
        <dbReference type="EMBL" id="GCC39234.1"/>
    </source>
</evidence>
<keyword evidence="1" id="KW-1015">Disulfide bond</keyword>
<dbReference type="EMBL" id="BEZZ01015842">
    <property type="protein sequence ID" value="GCC39234.1"/>
    <property type="molecule type" value="Genomic_DNA"/>
</dbReference>
<dbReference type="OrthoDB" id="8877718at2759"/>
<feature type="non-terminal residue" evidence="4">
    <location>
        <position position="165"/>
    </location>
</feature>
<reference evidence="4 5" key="1">
    <citation type="journal article" date="2018" name="Nat. Ecol. Evol.">
        <title>Shark genomes provide insights into elasmobranch evolution and the origin of vertebrates.</title>
        <authorList>
            <person name="Hara Y"/>
            <person name="Yamaguchi K"/>
            <person name="Onimaru K"/>
            <person name="Kadota M"/>
            <person name="Koyanagi M"/>
            <person name="Keeley SD"/>
            <person name="Tatsumi K"/>
            <person name="Tanaka K"/>
            <person name="Motone F"/>
            <person name="Kageyama Y"/>
            <person name="Nozu R"/>
            <person name="Adachi N"/>
            <person name="Nishimura O"/>
            <person name="Nakagawa R"/>
            <person name="Tanegashima C"/>
            <person name="Kiyatake I"/>
            <person name="Matsumoto R"/>
            <person name="Murakumo K"/>
            <person name="Nishida K"/>
            <person name="Terakita A"/>
            <person name="Kuratani S"/>
            <person name="Sato K"/>
            <person name="Hyodo S Kuraku.S."/>
        </authorList>
    </citation>
    <scope>NUCLEOTIDE SEQUENCE [LARGE SCALE GENOMIC DNA]</scope>
</reference>
<dbReference type="InterPro" id="IPR002870">
    <property type="entry name" value="Peptidase_M12B_N"/>
</dbReference>
<gene>
    <name evidence="4" type="ORF">chiPu_0023135</name>
</gene>